<dbReference type="AlphaFoldDB" id="A0A644WGP4"/>
<dbReference type="Gene3D" id="2.60.40.1120">
    <property type="entry name" value="Carboxypeptidase-like, regulatory domain"/>
    <property type="match status" value="1"/>
</dbReference>
<reference evidence="1" key="1">
    <citation type="submission" date="2019-08" db="EMBL/GenBank/DDBJ databases">
        <authorList>
            <person name="Kucharzyk K."/>
            <person name="Murdoch R.W."/>
            <person name="Higgins S."/>
            <person name="Loffler F."/>
        </authorList>
    </citation>
    <scope>NUCLEOTIDE SEQUENCE</scope>
</reference>
<evidence type="ECO:0000313" key="1">
    <source>
        <dbReference type="EMBL" id="MPM02747.1"/>
    </source>
</evidence>
<accession>A0A644WGP4</accession>
<evidence type="ECO:0008006" key="2">
    <source>
        <dbReference type="Google" id="ProtNLM"/>
    </source>
</evidence>
<proteinExistence type="predicted"/>
<dbReference type="SUPFAM" id="SSF49464">
    <property type="entry name" value="Carboxypeptidase regulatory domain-like"/>
    <property type="match status" value="1"/>
</dbReference>
<sequence length="408" mass="47381">MNKWLLTGFFIITGLMAHAQSISGTITSADGKPVAGVHVFCEGANAGEVSDANGHYNFNPGGCNRIVFRHIHYKQQILPVENLRKSPDVVLEDTIYLFNAVDIYSKPVIELLPDTPIFVNDYEICDDRIFICAFYQRKLNQPVLLYTDLNGRVVDSETLSETGDLYKDPEGAVYVTQKDYAYQLFTDNNRISFSEAFESKHVIAAREHWTHSVGDSIILQYYYFKNQGVGYFVRQMPDDSARLFLEFIDEDAYDRMAWGPYFDGNEFDQRFEELIVYKPVQIPIFFRKDDIVAFNFILWKIQYFDHQGNLLNEVDMQYGDKKKIQREIYYDDSSGKYYGREIRNGLNNLIEIDVTTGKMIKFFSFKGYPHIEKLCVSNGVLYFIYKDYSGDEYKRLYKSPLINMVAGR</sequence>
<organism evidence="1">
    <name type="scientific">bioreactor metagenome</name>
    <dbReference type="NCBI Taxonomy" id="1076179"/>
    <lineage>
        <taxon>unclassified sequences</taxon>
        <taxon>metagenomes</taxon>
        <taxon>ecological metagenomes</taxon>
    </lineage>
</organism>
<dbReference type="Pfam" id="PF13715">
    <property type="entry name" value="CarbopepD_reg_2"/>
    <property type="match status" value="1"/>
</dbReference>
<protein>
    <recommendedName>
        <fullName evidence="2">Carboxypeptidase-like regulatory domain-containing protein</fullName>
    </recommendedName>
</protein>
<dbReference type="EMBL" id="VSSQ01000893">
    <property type="protein sequence ID" value="MPM02747.1"/>
    <property type="molecule type" value="Genomic_DNA"/>
</dbReference>
<comment type="caution">
    <text evidence="1">The sequence shown here is derived from an EMBL/GenBank/DDBJ whole genome shotgun (WGS) entry which is preliminary data.</text>
</comment>
<gene>
    <name evidence="1" type="ORF">SDC9_49002</name>
</gene>
<dbReference type="InterPro" id="IPR008969">
    <property type="entry name" value="CarboxyPept-like_regulatory"/>
</dbReference>
<name>A0A644WGP4_9ZZZZ</name>